<evidence type="ECO:0000313" key="13">
    <source>
        <dbReference type="EMBL" id="SKA34065.1"/>
    </source>
</evidence>
<feature type="compositionally biased region" description="Polar residues" evidence="10">
    <location>
        <begin position="97"/>
        <end position="107"/>
    </location>
</feature>
<dbReference type="STRING" id="225324.SAMN02745126_05467"/>
<evidence type="ECO:0000256" key="9">
    <source>
        <dbReference type="ARBA" id="ARBA00023136"/>
    </source>
</evidence>
<evidence type="ECO:0000256" key="6">
    <source>
        <dbReference type="ARBA" id="ARBA00022692"/>
    </source>
</evidence>
<keyword evidence="14" id="KW-1185">Reference proteome</keyword>
<keyword evidence="3" id="KW-0813">Transport</keyword>
<reference evidence="14" key="1">
    <citation type="submission" date="2017-02" db="EMBL/GenBank/DDBJ databases">
        <authorList>
            <person name="Varghese N."/>
            <person name="Submissions S."/>
        </authorList>
    </citation>
    <scope>NUCLEOTIDE SEQUENCE [LARGE SCALE GENOMIC DNA]</scope>
    <source>
        <strain evidence="14">ATCC 27094</strain>
    </source>
</reference>
<comment type="similarity">
    <text evidence="2">Belongs to the TonB family.</text>
</comment>
<keyword evidence="9" id="KW-0472">Membrane</keyword>
<dbReference type="NCBIfam" id="TIGR01352">
    <property type="entry name" value="tonB_Cterm"/>
    <property type="match status" value="1"/>
</dbReference>
<keyword evidence="8" id="KW-1133">Transmembrane helix</keyword>
<accession>A0A1T4T0R7</accession>
<organism evidence="13 14">
    <name type="scientific">Enhydrobacter aerosaccus</name>
    <dbReference type="NCBI Taxonomy" id="225324"/>
    <lineage>
        <taxon>Bacteria</taxon>
        <taxon>Pseudomonadati</taxon>
        <taxon>Pseudomonadota</taxon>
        <taxon>Alphaproteobacteria</taxon>
        <taxon>Hyphomicrobiales</taxon>
        <taxon>Enhydrobacter</taxon>
    </lineage>
</organism>
<dbReference type="PANTHER" id="PTHR33446">
    <property type="entry name" value="PROTEIN TONB-RELATED"/>
    <property type="match status" value="1"/>
</dbReference>
<dbReference type="Proteomes" id="UP000190092">
    <property type="component" value="Unassembled WGS sequence"/>
</dbReference>
<feature type="domain" description="TonB C-terminal" evidence="12">
    <location>
        <begin position="178"/>
        <end position="271"/>
    </location>
</feature>
<dbReference type="SUPFAM" id="SSF74653">
    <property type="entry name" value="TolA/TonB C-terminal domain"/>
    <property type="match status" value="1"/>
</dbReference>
<feature type="signal peptide" evidence="11">
    <location>
        <begin position="1"/>
        <end position="28"/>
    </location>
</feature>
<evidence type="ECO:0000256" key="10">
    <source>
        <dbReference type="SAM" id="MobiDB-lite"/>
    </source>
</evidence>
<dbReference type="InterPro" id="IPR006260">
    <property type="entry name" value="TonB/TolA_C"/>
</dbReference>
<keyword evidence="6" id="KW-0812">Transmembrane</keyword>
<dbReference type="EMBL" id="FUWJ01000011">
    <property type="protein sequence ID" value="SKA34065.1"/>
    <property type="molecule type" value="Genomic_DNA"/>
</dbReference>
<dbReference type="OrthoDB" id="8481221at2"/>
<evidence type="ECO:0000256" key="8">
    <source>
        <dbReference type="ARBA" id="ARBA00022989"/>
    </source>
</evidence>
<keyword evidence="4" id="KW-1003">Cell membrane</keyword>
<evidence type="ECO:0000256" key="2">
    <source>
        <dbReference type="ARBA" id="ARBA00006555"/>
    </source>
</evidence>
<feature type="region of interest" description="Disordered" evidence="10">
    <location>
        <begin position="64"/>
        <end position="107"/>
    </location>
</feature>
<dbReference type="GO" id="GO:0055085">
    <property type="term" value="P:transmembrane transport"/>
    <property type="evidence" value="ECO:0007669"/>
    <property type="project" value="InterPro"/>
</dbReference>
<proteinExistence type="inferred from homology"/>
<gene>
    <name evidence="13" type="ORF">SAMN02745126_05467</name>
</gene>
<feature type="region of interest" description="Disordered" evidence="10">
    <location>
        <begin position="133"/>
        <end position="171"/>
    </location>
</feature>
<evidence type="ECO:0000256" key="11">
    <source>
        <dbReference type="SAM" id="SignalP"/>
    </source>
</evidence>
<evidence type="ECO:0000256" key="4">
    <source>
        <dbReference type="ARBA" id="ARBA00022475"/>
    </source>
</evidence>
<dbReference type="Gene3D" id="3.30.1150.10">
    <property type="match status" value="1"/>
</dbReference>
<evidence type="ECO:0000256" key="7">
    <source>
        <dbReference type="ARBA" id="ARBA00022927"/>
    </source>
</evidence>
<dbReference type="Pfam" id="PF13103">
    <property type="entry name" value="TonB_2"/>
    <property type="match status" value="1"/>
</dbReference>
<dbReference type="RefSeq" id="WP_139374116.1">
    <property type="nucleotide sequence ID" value="NZ_FUWJ01000011.1"/>
</dbReference>
<dbReference type="GO" id="GO:0005886">
    <property type="term" value="C:plasma membrane"/>
    <property type="evidence" value="ECO:0007669"/>
    <property type="project" value="UniProtKB-SubCell"/>
</dbReference>
<evidence type="ECO:0000259" key="12">
    <source>
        <dbReference type="PROSITE" id="PS52015"/>
    </source>
</evidence>
<dbReference type="InterPro" id="IPR037682">
    <property type="entry name" value="TonB_C"/>
</dbReference>
<sequence length="271" mass="29047">MPFPETTSFLLFNRMSPAAATLSAMVHAAVAAAFLSGWSRADRVHVDTPPIEVIVEHPTLPTAERTQLSVPSAVVPATSDANQTSDPDVPPTVDAQGESSAPSVSEATLEQALPPLQAPPPPIEARDFAALVPSRPASPRSPPPLSKPMSASSRAVRQQPAVSQAPAVQGGNQRKAEEDYLWQIIRKLSQYRFREKTRQAGENGLVVARLTLARDGRVLDAALAQSSGFADLDRGVVETIRRASPFAPLPADIPDDRHTFIVPLSYSQDQE</sequence>
<evidence type="ECO:0000256" key="1">
    <source>
        <dbReference type="ARBA" id="ARBA00004383"/>
    </source>
</evidence>
<comment type="subcellular location">
    <subcellularLocation>
        <location evidence="1">Cell inner membrane</location>
        <topology evidence="1">Single-pass membrane protein</topology>
        <orientation evidence="1">Periplasmic side</orientation>
    </subcellularLocation>
</comment>
<evidence type="ECO:0000256" key="3">
    <source>
        <dbReference type="ARBA" id="ARBA00022448"/>
    </source>
</evidence>
<feature type="chain" id="PRO_5012888316" evidence="11">
    <location>
        <begin position="29"/>
        <end position="271"/>
    </location>
</feature>
<name>A0A1T4T0R7_9HYPH</name>
<keyword evidence="5" id="KW-0997">Cell inner membrane</keyword>
<dbReference type="AlphaFoldDB" id="A0A1T4T0R7"/>
<keyword evidence="11" id="KW-0732">Signal</keyword>
<dbReference type="GO" id="GO:0015031">
    <property type="term" value="P:protein transport"/>
    <property type="evidence" value="ECO:0007669"/>
    <property type="project" value="UniProtKB-KW"/>
</dbReference>
<dbReference type="PROSITE" id="PS52015">
    <property type="entry name" value="TONB_CTD"/>
    <property type="match status" value="1"/>
</dbReference>
<dbReference type="InterPro" id="IPR051045">
    <property type="entry name" value="TonB-dependent_transducer"/>
</dbReference>
<evidence type="ECO:0000256" key="5">
    <source>
        <dbReference type="ARBA" id="ARBA00022519"/>
    </source>
</evidence>
<evidence type="ECO:0000313" key="14">
    <source>
        <dbReference type="Proteomes" id="UP000190092"/>
    </source>
</evidence>
<keyword evidence="7" id="KW-0653">Protein transport</keyword>
<protein>
    <submittedName>
        <fullName evidence="13">TonB C terminal</fullName>
    </submittedName>
</protein>
<feature type="compositionally biased region" description="Low complexity" evidence="10">
    <location>
        <begin position="147"/>
        <end position="169"/>
    </location>
</feature>